<organism evidence="3 5">
    <name type="scientific">Rotaria magnacalcarata</name>
    <dbReference type="NCBI Taxonomy" id="392030"/>
    <lineage>
        <taxon>Eukaryota</taxon>
        <taxon>Metazoa</taxon>
        <taxon>Spiralia</taxon>
        <taxon>Gnathifera</taxon>
        <taxon>Rotifera</taxon>
        <taxon>Eurotatoria</taxon>
        <taxon>Bdelloidea</taxon>
        <taxon>Philodinida</taxon>
        <taxon>Philodinidae</taxon>
        <taxon>Rotaria</taxon>
    </lineage>
</organism>
<evidence type="ECO:0000313" key="4">
    <source>
        <dbReference type="EMBL" id="CAF1664802.1"/>
    </source>
</evidence>
<reference evidence="3" key="1">
    <citation type="submission" date="2021-02" db="EMBL/GenBank/DDBJ databases">
        <authorList>
            <person name="Nowell W R."/>
        </authorList>
    </citation>
    <scope>NUCLEOTIDE SEQUENCE</scope>
</reference>
<feature type="chain" id="PRO_5036410184" description="Transmembrane protein" evidence="2">
    <location>
        <begin position="26"/>
        <end position="376"/>
    </location>
</feature>
<dbReference type="Proteomes" id="UP000663834">
    <property type="component" value="Unassembled WGS sequence"/>
</dbReference>
<evidence type="ECO:0000256" key="2">
    <source>
        <dbReference type="SAM" id="SignalP"/>
    </source>
</evidence>
<keyword evidence="1" id="KW-0812">Transmembrane</keyword>
<keyword evidence="1" id="KW-0472">Membrane</keyword>
<feature type="signal peptide" evidence="2">
    <location>
        <begin position="1"/>
        <end position="25"/>
    </location>
</feature>
<sequence length="376" mass="44142">MAKFTNLIKIITSVLLIILVHLSTGMDADDRCDNNIFVLISSKNVFILNFDVQGDYSPSIIYRAQSNATIENGFFNKRTNKIILLINQLNQTYSIIILNVNDDIYKSWIEKSTRITYSTYVSLAQGQRYLYVLNKSTLLLQIFALRFTSTSYKENYLTNLPKNQTLLNYVVDEKFYSLWILFKNIQSQLYVCDLRTYNCHLYMNIINLHERGHLSINWKYQQFYIYSKENLLIFEYNQNQTDYSINYLDFPKENQDQFLTVCAKTDNIEYLSINYDNKQQACYRTCQYLPSAFDDKSRIHTVERLSTISDVLYCSKKRRISKIVVLILILADILVILAVIAWLAYKYFHYTTLNDQKHAMSDGTISASEKTCVTHF</sequence>
<dbReference type="Proteomes" id="UP000663855">
    <property type="component" value="Unassembled WGS sequence"/>
</dbReference>
<feature type="transmembrane region" description="Helical" evidence="1">
    <location>
        <begin position="323"/>
        <end position="345"/>
    </location>
</feature>
<comment type="caution">
    <text evidence="3">The sequence shown here is derived from an EMBL/GenBank/DDBJ whole genome shotgun (WGS) entry which is preliminary data.</text>
</comment>
<dbReference type="AlphaFoldDB" id="A0A814H7Z4"/>
<evidence type="ECO:0000313" key="3">
    <source>
        <dbReference type="EMBL" id="CAF1006568.1"/>
    </source>
</evidence>
<keyword evidence="1" id="KW-1133">Transmembrane helix</keyword>
<evidence type="ECO:0000256" key="1">
    <source>
        <dbReference type="SAM" id="Phobius"/>
    </source>
</evidence>
<protein>
    <recommendedName>
        <fullName evidence="6">Transmembrane protein</fullName>
    </recommendedName>
</protein>
<accession>A0A814H7Z4</accession>
<gene>
    <name evidence="3" type="ORF">CJN711_LOCUS2618</name>
    <name evidence="4" type="ORF">KQP761_LOCUS32857</name>
</gene>
<dbReference type="OrthoDB" id="10005182at2759"/>
<proteinExistence type="predicted"/>
<evidence type="ECO:0008006" key="6">
    <source>
        <dbReference type="Google" id="ProtNLM"/>
    </source>
</evidence>
<keyword evidence="2" id="KW-0732">Signal</keyword>
<dbReference type="EMBL" id="CAJNOV010000160">
    <property type="protein sequence ID" value="CAF1006568.1"/>
    <property type="molecule type" value="Genomic_DNA"/>
</dbReference>
<evidence type="ECO:0000313" key="5">
    <source>
        <dbReference type="Proteomes" id="UP000663855"/>
    </source>
</evidence>
<dbReference type="EMBL" id="CAJNOW010018384">
    <property type="protein sequence ID" value="CAF1664802.1"/>
    <property type="molecule type" value="Genomic_DNA"/>
</dbReference>
<name>A0A814H7Z4_9BILA</name>